<dbReference type="PANTHER" id="PTHR43243:SF4">
    <property type="entry name" value="CATIONIC AMINO ACID TRANSPORTER 4"/>
    <property type="match status" value="1"/>
</dbReference>
<proteinExistence type="predicted"/>
<dbReference type="PIRSF" id="PIRSF006060">
    <property type="entry name" value="AA_transporter"/>
    <property type="match status" value="1"/>
</dbReference>
<gene>
    <name evidence="7" type="ORF">GGR90_000300</name>
</gene>
<evidence type="ECO:0000256" key="1">
    <source>
        <dbReference type="ARBA" id="ARBA00004141"/>
    </source>
</evidence>
<dbReference type="Gene3D" id="1.20.1740.10">
    <property type="entry name" value="Amino acid/polyamine transporter I"/>
    <property type="match status" value="1"/>
</dbReference>
<keyword evidence="2" id="KW-0813">Transport</keyword>
<feature type="transmembrane region" description="Helical" evidence="6">
    <location>
        <begin position="256"/>
        <end position="285"/>
    </location>
</feature>
<feature type="transmembrane region" description="Helical" evidence="6">
    <location>
        <begin position="382"/>
        <end position="402"/>
    </location>
</feature>
<evidence type="ECO:0000256" key="6">
    <source>
        <dbReference type="SAM" id="Phobius"/>
    </source>
</evidence>
<evidence type="ECO:0000256" key="4">
    <source>
        <dbReference type="ARBA" id="ARBA00022989"/>
    </source>
</evidence>
<feature type="transmembrane region" description="Helical" evidence="6">
    <location>
        <begin position="225"/>
        <end position="244"/>
    </location>
</feature>
<dbReference type="GO" id="GO:0016020">
    <property type="term" value="C:membrane"/>
    <property type="evidence" value="ECO:0007669"/>
    <property type="project" value="UniProtKB-SubCell"/>
</dbReference>
<keyword evidence="4 6" id="KW-1133">Transmembrane helix</keyword>
<dbReference type="Pfam" id="PF13520">
    <property type="entry name" value="AA_permease_2"/>
    <property type="match status" value="1"/>
</dbReference>
<feature type="transmembrane region" description="Helical" evidence="6">
    <location>
        <begin position="177"/>
        <end position="200"/>
    </location>
</feature>
<dbReference type="GO" id="GO:0015171">
    <property type="term" value="F:amino acid transmembrane transporter activity"/>
    <property type="evidence" value="ECO:0007669"/>
    <property type="project" value="TreeGrafter"/>
</dbReference>
<feature type="transmembrane region" description="Helical" evidence="6">
    <location>
        <begin position="354"/>
        <end position="376"/>
    </location>
</feature>
<feature type="transmembrane region" description="Helical" evidence="6">
    <location>
        <begin position="151"/>
        <end position="170"/>
    </location>
</feature>
<feature type="transmembrane region" description="Helical" evidence="6">
    <location>
        <begin position="81"/>
        <end position="105"/>
    </location>
</feature>
<evidence type="ECO:0000313" key="8">
    <source>
        <dbReference type="Proteomes" id="UP000535078"/>
    </source>
</evidence>
<keyword evidence="5 6" id="KW-0472">Membrane</keyword>
<accession>A0A7X5XN44</accession>
<dbReference type="PANTHER" id="PTHR43243">
    <property type="entry name" value="INNER MEMBRANE TRANSPORTER YGJI-RELATED"/>
    <property type="match status" value="1"/>
</dbReference>
<name>A0A7X5XN44_9SPHN</name>
<protein>
    <submittedName>
        <fullName evidence="7">APA family basic amino acid/polyamine antiporter</fullName>
    </submittedName>
</protein>
<feature type="transmembrane region" description="Helical" evidence="6">
    <location>
        <begin position="26"/>
        <end position="45"/>
    </location>
</feature>
<evidence type="ECO:0000256" key="5">
    <source>
        <dbReference type="ARBA" id="ARBA00023136"/>
    </source>
</evidence>
<keyword evidence="8" id="KW-1185">Reference proteome</keyword>
<feature type="transmembrane region" description="Helical" evidence="6">
    <location>
        <begin position="414"/>
        <end position="433"/>
    </location>
</feature>
<comment type="caution">
    <text evidence="7">The sequence shown here is derived from an EMBL/GenBank/DDBJ whole genome shotgun (WGS) entry which is preliminary data.</text>
</comment>
<sequence length="471" mass="49170">MFGPRKSLDDIRSHEASQSLAKTLSWPHLIALGVGAIVGTGIYTLTGVGAERAGPAVILAFAIAGMVCACAALAYTELATMIPAAGSAYTFSYVALGETIAWIVGWSLILEYSLACSTVAVGWSGYLVGWIQSAGVTLPQALLSGPHDGGIVNLPAVLVSLAVMGMLVAGTRESATLNIILVIIKLLALGAFIAFALPAFDPDNLQPFMPYGFGSVESGGEKRGVMAAAAIVFFAFYGFDAVATSAEEAKNPKRDLTIGIIGSMLVCTFIYMGVAITAVGALPFQQLANSAEPLALVLRALDQPVAAHLVALAAIIALPSVILVMMYGQSRIFFVMARDGLLPKRLATVSPRTGAPTLITILTGLSIAAVAGIFRLDEIAELANAGTLLAFIAVGVCLMVLRRTAPQIERLFRCPAPYVVGTAAVLGCVYLLISLPSSTIVRFVIWNIAGLAIYFAYGRWRSAAQRATVAA</sequence>
<reference evidence="7 8" key="1">
    <citation type="submission" date="2020-03" db="EMBL/GenBank/DDBJ databases">
        <title>Genomic Encyclopedia of Type Strains, Phase IV (KMG-IV): sequencing the most valuable type-strain genomes for metagenomic binning, comparative biology and taxonomic classification.</title>
        <authorList>
            <person name="Goeker M."/>
        </authorList>
    </citation>
    <scope>NUCLEOTIDE SEQUENCE [LARGE SCALE GENOMIC DNA]</scope>
    <source>
        <strain evidence="7 8">DSM 25229</strain>
    </source>
</reference>
<evidence type="ECO:0000256" key="2">
    <source>
        <dbReference type="ARBA" id="ARBA00022448"/>
    </source>
</evidence>
<dbReference type="AlphaFoldDB" id="A0A7X5XN44"/>
<evidence type="ECO:0000256" key="3">
    <source>
        <dbReference type="ARBA" id="ARBA00022692"/>
    </source>
</evidence>
<evidence type="ECO:0000313" key="7">
    <source>
        <dbReference type="EMBL" id="NJB88148.1"/>
    </source>
</evidence>
<dbReference type="RefSeq" id="WP_167918828.1">
    <property type="nucleotide sequence ID" value="NZ_JAATIT010000001.1"/>
</dbReference>
<feature type="transmembrane region" description="Helical" evidence="6">
    <location>
        <begin position="439"/>
        <end position="457"/>
    </location>
</feature>
<feature type="transmembrane region" description="Helical" evidence="6">
    <location>
        <begin position="57"/>
        <end position="75"/>
    </location>
</feature>
<comment type="subcellular location">
    <subcellularLocation>
        <location evidence="1">Membrane</location>
        <topology evidence="1">Multi-pass membrane protein</topology>
    </subcellularLocation>
</comment>
<feature type="transmembrane region" description="Helical" evidence="6">
    <location>
        <begin position="305"/>
        <end position="328"/>
    </location>
</feature>
<dbReference type="EMBL" id="JAATIT010000001">
    <property type="protein sequence ID" value="NJB88148.1"/>
    <property type="molecule type" value="Genomic_DNA"/>
</dbReference>
<dbReference type="Proteomes" id="UP000535078">
    <property type="component" value="Unassembled WGS sequence"/>
</dbReference>
<keyword evidence="3 6" id="KW-0812">Transmembrane</keyword>
<feature type="transmembrane region" description="Helical" evidence="6">
    <location>
        <begin position="112"/>
        <end position="131"/>
    </location>
</feature>
<dbReference type="InterPro" id="IPR002293">
    <property type="entry name" value="AA/rel_permease1"/>
</dbReference>
<organism evidence="7 8">
    <name type="scientific">Sphingopyxis italica</name>
    <dbReference type="NCBI Taxonomy" id="1129133"/>
    <lineage>
        <taxon>Bacteria</taxon>
        <taxon>Pseudomonadati</taxon>
        <taxon>Pseudomonadota</taxon>
        <taxon>Alphaproteobacteria</taxon>
        <taxon>Sphingomonadales</taxon>
        <taxon>Sphingomonadaceae</taxon>
        <taxon>Sphingopyxis</taxon>
    </lineage>
</organism>